<proteinExistence type="predicted"/>
<accession>A0A9X3TVP5</accession>
<dbReference type="AlphaFoldDB" id="A0A9X3TVP5"/>
<evidence type="ECO:0000313" key="1">
    <source>
        <dbReference type="EMBL" id="MDA5110978.1"/>
    </source>
</evidence>
<reference evidence="1" key="1">
    <citation type="submission" date="2022-12" db="EMBL/GenBank/DDBJ databases">
        <title>Draft genome sequence of the thermophilic strain Brevibacillus thermoruber HT42, isolated from Los Humeros, Puebla, Mexico, with biotechnological potential.</title>
        <authorList>
            <person name="Lara Sanchez J."/>
            <person name="Solis Palacios R."/>
            <person name="Bustos Baena A.S."/>
            <person name="Ruz Baez A.E."/>
            <person name="Espinosa Luna G."/>
            <person name="Oliart Ros R.M."/>
        </authorList>
    </citation>
    <scope>NUCLEOTIDE SEQUENCE</scope>
    <source>
        <strain evidence="1">HT42</strain>
    </source>
</reference>
<evidence type="ECO:0000313" key="2">
    <source>
        <dbReference type="Proteomes" id="UP001151071"/>
    </source>
</evidence>
<keyword evidence="2" id="KW-1185">Reference proteome</keyword>
<organism evidence="1 2">
    <name type="scientific">Brevibacillus thermoruber</name>
    <dbReference type="NCBI Taxonomy" id="33942"/>
    <lineage>
        <taxon>Bacteria</taxon>
        <taxon>Bacillati</taxon>
        <taxon>Bacillota</taxon>
        <taxon>Bacilli</taxon>
        <taxon>Bacillales</taxon>
        <taxon>Paenibacillaceae</taxon>
        <taxon>Brevibacillus</taxon>
    </lineage>
</organism>
<dbReference type="RefSeq" id="WP_271141041.1">
    <property type="nucleotide sequence ID" value="NZ_JAPYYP010000055.1"/>
</dbReference>
<comment type="caution">
    <text evidence="1">The sequence shown here is derived from an EMBL/GenBank/DDBJ whole genome shotgun (WGS) entry which is preliminary data.</text>
</comment>
<dbReference type="Proteomes" id="UP001151071">
    <property type="component" value="Unassembled WGS sequence"/>
</dbReference>
<name>A0A9X3TVP5_9BACL</name>
<gene>
    <name evidence="1" type="ORF">O3V59_21830</name>
</gene>
<sequence length="131" mass="14619">MGQTNGASKSEYLKIRVDSELKNALLALATRRGEKLADVCRRALRDAAEKGVLSDGEDAIARIVRNCMRDVLKPVEERLAKINAKQAIMSGTAVWMSRQVLEEAGYDSEYIYTQARKKAVAFLQEREGETL</sequence>
<protein>
    <submittedName>
        <fullName evidence="1">Uncharacterized protein</fullName>
    </submittedName>
</protein>
<dbReference type="EMBL" id="JAPYYP010000055">
    <property type="protein sequence ID" value="MDA5110978.1"/>
    <property type="molecule type" value="Genomic_DNA"/>
</dbReference>